<protein>
    <submittedName>
        <fullName evidence="2">Uncharacterized protein</fullName>
    </submittedName>
</protein>
<name>A0A0A9D8Z9_ARUDO</name>
<evidence type="ECO:0000313" key="2">
    <source>
        <dbReference type="EMBL" id="JAD83143.1"/>
    </source>
</evidence>
<proteinExistence type="predicted"/>
<reference evidence="2" key="1">
    <citation type="submission" date="2014-09" db="EMBL/GenBank/DDBJ databases">
        <authorList>
            <person name="Magalhaes I.L.F."/>
            <person name="Oliveira U."/>
            <person name="Santos F.R."/>
            <person name="Vidigal T.H.D.A."/>
            <person name="Brescovit A.D."/>
            <person name="Santos A.J."/>
        </authorList>
    </citation>
    <scope>NUCLEOTIDE SEQUENCE</scope>
    <source>
        <tissue evidence="2">Shoot tissue taken approximately 20 cm above the soil surface</tissue>
    </source>
</reference>
<reference evidence="2" key="2">
    <citation type="journal article" date="2015" name="Data Brief">
        <title>Shoot transcriptome of the giant reed, Arundo donax.</title>
        <authorList>
            <person name="Barrero R.A."/>
            <person name="Guerrero F.D."/>
            <person name="Moolhuijzen P."/>
            <person name="Goolsby J.A."/>
            <person name="Tidwell J."/>
            <person name="Bellgard S.E."/>
            <person name="Bellgard M.I."/>
        </authorList>
    </citation>
    <scope>NUCLEOTIDE SEQUENCE</scope>
    <source>
        <tissue evidence="2">Shoot tissue taken approximately 20 cm above the soil surface</tissue>
    </source>
</reference>
<sequence length="48" mass="5615">MLICTTNQEQNQCVQNFKILCSFFLGNEMYKAFFLSFIAGLFGFIDMF</sequence>
<evidence type="ECO:0000256" key="1">
    <source>
        <dbReference type="SAM" id="Phobius"/>
    </source>
</evidence>
<accession>A0A0A9D8Z9</accession>
<dbReference type="EMBL" id="GBRH01214752">
    <property type="protein sequence ID" value="JAD83143.1"/>
    <property type="molecule type" value="Transcribed_RNA"/>
</dbReference>
<keyword evidence="1" id="KW-0812">Transmembrane</keyword>
<keyword evidence="1" id="KW-1133">Transmembrane helix</keyword>
<keyword evidence="1" id="KW-0472">Membrane</keyword>
<dbReference type="AlphaFoldDB" id="A0A0A9D8Z9"/>
<feature type="transmembrane region" description="Helical" evidence="1">
    <location>
        <begin position="29"/>
        <end position="47"/>
    </location>
</feature>
<organism evidence="2">
    <name type="scientific">Arundo donax</name>
    <name type="common">Giant reed</name>
    <name type="synonym">Donax arundinaceus</name>
    <dbReference type="NCBI Taxonomy" id="35708"/>
    <lineage>
        <taxon>Eukaryota</taxon>
        <taxon>Viridiplantae</taxon>
        <taxon>Streptophyta</taxon>
        <taxon>Embryophyta</taxon>
        <taxon>Tracheophyta</taxon>
        <taxon>Spermatophyta</taxon>
        <taxon>Magnoliopsida</taxon>
        <taxon>Liliopsida</taxon>
        <taxon>Poales</taxon>
        <taxon>Poaceae</taxon>
        <taxon>PACMAD clade</taxon>
        <taxon>Arundinoideae</taxon>
        <taxon>Arundineae</taxon>
        <taxon>Arundo</taxon>
    </lineage>
</organism>